<dbReference type="GO" id="GO:0005524">
    <property type="term" value="F:ATP binding"/>
    <property type="evidence" value="ECO:0007669"/>
    <property type="project" value="UniProtKB-KW"/>
</dbReference>
<dbReference type="EMBL" id="NSGR01000004">
    <property type="protein sequence ID" value="PCH13729.1"/>
    <property type="molecule type" value="Genomic_DNA"/>
</dbReference>
<keyword evidence="9" id="KW-0460">Magnesium</keyword>
<dbReference type="InterPro" id="IPR017438">
    <property type="entry name" value="ATP-NAD_kinase_N"/>
</dbReference>
<dbReference type="Pfam" id="PF19279">
    <property type="entry name" value="YegS_C"/>
    <property type="match status" value="1"/>
</dbReference>
<evidence type="ECO:0000256" key="2">
    <source>
        <dbReference type="ARBA" id="ARBA00005983"/>
    </source>
</evidence>
<dbReference type="AlphaFoldDB" id="A0A0E2UAP3"/>
<keyword evidence="11" id="KW-0594">Phospholipid biosynthesis</keyword>
<dbReference type="GO" id="GO:0046872">
    <property type="term" value="F:metal ion binding"/>
    <property type="evidence" value="ECO:0007669"/>
    <property type="project" value="UniProtKB-KW"/>
</dbReference>
<feature type="domain" description="DAGKc" evidence="13">
    <location>
        <begin position="1"/>
        <end position="131"/>
    </location>
</feature>
<evidence type="ECO:0000256" key="8">
    <source>
        <dbReference type="ARBA" id="ARBA00022840"/>
    </source>
</evidence>
<comment type="cofactor">
    <cofactor evidence="1">
        <name>Mg(2+)</name>
        <dbReference type="ChEBI" id="CHEBI:18420"/>
    </cofactor>
</comment>
<evidence type="ECO:0000256" key="1">
    <source>
        <dbReference type="ARBA" id="ARBA00001946"/>
    </source>
</evidence>
<dbReference type="PANTHER" id="PTHR12358">
    <property type="entry name" value="SPHINGOSINE KINASE"/>
    <property type="match status" value="1"/>
</dbReference>
<evidence type="ECO:0000313" key="17">
    <source>
        <dbReference type="Proteomes" id="UP001180515"/>
    </source>
</evidence>
<sequence>MKNALLIVNPASGGEEAKSYQEAAKKKLDSHFDQVDVKLTEKVGDGQAFARQAAEEGYHSIFVMGGDGTVNEGISGIAEQGYKPNFGFFPLGTVNDLARALGIPVDPQEAIDNMNLDNTQDLDIGKVNQSYFTNVVAIGNIPQSINNVDDKLKTKLGPVAYFISGLKHALTNKSYEFQVVHDGKRSRVEGSLLLVALTNSIGGYNNLTPDAKVDDGYLHLILTKDKNFLETLEALPALLKKEQTDEPLVSYKRAKKVNISVKFADLETNVDGDPGDMLPVSIAILPRHIKVYTCKKD</sequence>
<evidence type="ECO:0000256" key="3">
    <source>
        <dbReference type="ARBA" id="ARBA00022516"/>
    </source>
</evidence>
<dbReference type="InterPro" id="IPR001206">
    <property type="entry name" value="Diacylglycerol_kinase_cat_dom"/>
</dbReference>
<keyword evidence="12" id="KW-1208">Phospholipid metabolism</keyword>
<dbReference type="STRING" id="936154.STP_1737"/>
<evidence type="ECO:0000313" key="16">
    <source>
        <dbReference type="Proteomes" id="UP000217465"/>
    </source>
</evidence>
<evidence type="ECO:0000256" key="9">
    <source>
        <dbReference type="ARBA" id="ARBA00022842"/>
    </source>
</evidence>
<dbReference type="NCBIfam" id="TIGR00147">
    <property type="entry name" value="YegS/Rv2252/BmrU family lipid kinase"/>
    <property type="match status" value="1"/>
</dbReference>
<keyword evidence="10" id="KW-0443">Lipid metabolism</keyword>
<dbReference type="InterPro" id="IPR005218">
    <property type="entry name" value="Diacylglycerol/lipid_kinase"/>
</dbReference>
<dbReference type="InterPro" id="IPR045540">
    <property type="entry name" value="YegS/DAGK_C"/>
</dbReference>
<evidence type="ECO:0000256" key="5">
    <source>
        <dbReference type="ARBA" id="ARBA00022723"/>
    </source>
</evidence>
<keyword evidence="7 14" id="KW-0418">Kinase</keyword>
<evidence type="ECO:0000256" key="4">
    <source>
        <dbReference type="ARBA" id="ARBA00022679"/>
    </source>
</evidence>
<dbReference type="GO" id="GO:0004143">
    <property type="term" value="F:ATP-dependent diacylglycerol kinase activity"/>
    <property type="evidence" value="ECO:0007669"/>
    <property type="project" value="TreeGrafter"/>
</dbReference>
<evidence type="ECO:0000256" key="11">
    <source>
        <dbReference type="ARBA" id="ARBA00023209"/>
    </source>
</evidence>
<protein>
    <submittedName>
        <fullName evidence="14 15">Diacylglycerol kinase</fullName>
    </submittedName>
</protein>
<organism evidence="14 17">
    <name type="scientific">Streptococcus parauberis</name>
    <dbReference type="NCBI Taxonomy" id="1348"/>
    <lineage>
        <taxon>Bacteria</taxon>
        <taxon>Bacillati</taxon>
        <taxon>Bacillota</taxon>
        <taxon>Bacilli</taxon>
        <taxon>Lactobacillales</taxon>
        <taxon>Streptococcaceae</taxon>
        <taxon>Streptococcus</taxon>
    </lineage>
</organism>
<keyword evidence="5" id="KW-0479">Metal-binding</keyword>
<comment type="similarity">
    <text evidence="2">Belongs to the diacylglycerol/lipid kinase family.</text>
</comment>
<evidence type="ECO:0000256" key="10">
    <source>
        <dbReference type="ARBA" id="ARBA00023098"/>
    </source>
</evidence>
<accession>A0A0E2UAP3</accession>
<dbReference type="SMART" id="SM00046">
    <property type="entry name" value="DAGKc"/>
    <property type="match status" value="1"/>
</dbReference>
<dbReference type="Pfam" id="PF00781">
    <property type="entry name" value="DAGK_cat"/>
    <property type="match status" value="1"/>
</dbReference>
<dbReference type="SUPFAM" id="SSF111331">
    <property type="entry name" value="NAD kinase/diacylglycerol kinase-like"/>
    <property type="match status" value="1"/>
</dbReference>
<keyword evidence="8" id="KW-0067">ATP-binding</keyword>
<name>A0A0E2UAP3_9STRE</name>
<dbReference type="OMA" id="YRPKFGF"/>
<evidence type="ECO:0000256" key="6">
    <source>
        <dbReference type="ARBA" id="ARBA00022741"/>
    </source>
</evidence>
<keyword evidence="4" id="KW-0808">Transferase</keyword>
<dbReference type="InterPro" id="IPR016064">
    <property type="entry name" value="NAD/diacylglycerol_kinase_sf"/>
</dbReference>
<evidence type="ECO:0000313" key="14">
    <source>
        <dbReference type="EMBL" id="MDT2731106.1"/>
    </source>
</evidence>
<dbReference type="EMBL" id="JARQAG010000002">
    <property type="protein sequence ID" value="MDT2731106.1"/>
    <property type="molecule type" value="Genomic_DNA"/>
</dbReference>
<dbReference type="GeneID" id="61421779"/>
<dbReference type="PANTHER" id="PTHR12358:SF106">
    <property type="entry name" value="LIPID KINASE YEGS"/>
    <property type="match status" value="1"/>
</dbReference>
<dbReference type="Proteomes" id="UP000217465">
    <property type="component" value="Unassembled WGS sequence"/>
</dbReference>
<dbReference type="GO" id="GO:0008654">
    <property type="term" value="P:phospholipid biosynthetic process"/>
    <property type="evidence" value="ECO:0007669"/>
    <property type="project" value="UniProtKB-KW"/>
</dbReference>
<dbReference type="eggNOG" id="COG1597">
    <property type="taxonomic scope" value="Bacteria"/>
</dbReference>
<gene>
    <name evidence="15" type="primary">dagK_1</name>
    <name evidence="15" type="ORF">A9Y57_00363</name>
    <name evidence="14" type="ORF">P7G31_02405</name>
</gene>
<evidence type="ECO:0000256" key="7">
    <source>
        <dbReference type="ARBA" id="ARBA00022777"/>
    </source>
</evidence>
<reference evidence="14" key="2">
    <citation type="submission" date="2023-03" db="EMBL/GenBank/DDBJ databases">
        <authorList>
            <person name="Shen W."/>
            <person name="Cai J."/>
        </authorList>
    </citation>
    <scope>NUCLEOTIDE SEQUENCE</scope>
    <source>
        <strain evidence="14">P82-2</strain>
    </source>
</reference>
<evidence type="ECO:0000256" key="12">
    <source>
        <dbReference type="ARBA" id="ARBA00023264"/>
    </source>
</evidence>
<dbReference type="PROSITE" id="PS50146">
    <property type="entry name" value="DAGK"/>
    <property type="match status" value="1"/>
</dbReference>
<dbReference type="InterPro" id="IPR050187">
    <property type="entry name" value="Lipid_Phosphate_FormReg"/>
</dbReference>
<keyword evidence="6" id="KW-0547">Nucleotide-binding</keyword>
<keyword evidence="3" id="KW-0444">Lipid biosynthesis</keyword>
<dbReference type="RefSeq" id="WP_003104256.1">
    <property type="nucleotide sequence ID" value="NZ_BAWT01000003.1"/>
</dbReference>
<dbReference type="OrthoDB" id="142078at2"/>
<reference evidence="15 16" key="1">
    <citation type="submission" date="2016-06" db="EMBL/GenBank/DDBJ databases">
        <authorList>
            <person name="Haines A.N."/>
            <person name="Council K.R."/>
        </authorList>
    </citation>
    <scope>NUCLEOTIDE SEQUENCE [LARGE SCALE GENOMIC DNA]</scope>
    <source>
        <strain evidence="15 16">SP158-29</strain>
    </source>
</reference>
<proteinExistence type="inferred from homology"/>
<dbReference type="Proteomes" id="UP001180515">
    <property type="component" value="Unassembled WGS sequence"/>
</dbReference>
<evidence type="ECO:0000259" key="13">
    <source>
        <dbReference type="PROSITE" id="PS50146"/>
    </source>
</evidence>
<dbReference type="Gene3D" id="3.40.50.10330">
    <property type="entry name" value="Probable inorganic polyphosphate/atp-NAD kinase, domain 1"/>
    <property type="match status" value="1"/>
</dbReference>
<evidence type="ECO:0000313" key="15">
    <source>
        <dbReference type="EMBL" id="PCH13729.1"/>
    </source>
</evidence>
<dbReference type="GO" id="GO:0005886">
    <property type="term" value="C:plasma membrane"/>
    <property type="evidence" value="ECO:0007669"/>
    <property type="project" value="TreeGrafter"/>
</dbReference>
<dbReference type="Gene3D" id="2.60.200.40">
    <property type="match status" value="1"/>
</dbReference>
<comment type="caution">
    <text evidence="14">The sequence shown here is derived from an EMBL/GenBank/DDBJ whole genome shotgun (WGS) entry which is preliminary data.</text>
</comment>